<evidence type="ECO:0000256" key="6">
    <source>
        <dbReference type="ARBA" id="ARBA00022989"/>
    </source>
</evidence>
<keyword evidence="5 9" id="KW-0812">Transmembrane</keyword>
<evidence type="ECO:0000256" key="1">
    <source>
        <dbReference type="ARBA" id="ARBA00004651"/>
    </source>
</evidence>
<reference evidence="12" key="1">
    <citation type="submission" date="2016-10" db="EMBL/GenBank/DDBJ databases">
        <title>Draft Genome Sequence of Nocardioides luteus Strain BAFB, an Alkane-Degrading Bacterium Isolated from JP-7 Polluted Soil.</title>
        <authorList>
            <person name="Brown L."/>
            <person name="Ruiz O.N."/>
            <person name="Gunasekera T."/>
        </authorList>
    </citation>
    <scope>NUCLEOTIDE SEQUENCE [LARGE SCALE GENOMIC DNA]</scope>
    <source>
        <strain evidence="12">BAFB</strain>
    </source>
</reference>
<dbReference type="PANTHER" id="PTHR33908:SF3">
    <property type="entry name" value="UNDECAPRENYL PHOSPHATE-ALPHA-4-AMINO-4-DEOXY-L-ARABINOSE ARABINOSYL TRANSFERASE"/>
    <property type="match status" value="1"/>
</dbReference>
<dbReference type="InterPro" id="IPR050297">
    <property type="entry name" value="LipidA_mod_glycosyltrf_83"/>
</dbReference>
<feature type="transmembrane region" description="Helical" evidence="9">
    <location>
        <begin position="32"/>
        <end position="49"/>
    </location>
</feature>
<feature type="compositionally biased region" description="Low complexity" evidence="8">
    <location>
        <begin position="1"/>
        <end position="19"/>
    </location>
</feature>
<dbReference type="EMBL" id="JZDQ02000021">
    <property type="protein sequence ID" value="OIJ25864.1"/>
    <property type="molecule type" value="Genomic_DNA"/>
</dbReference>
<dbReference type="AlphaFoldDB" id="A0A1J4N5J8"/>
<dbReference type="PANTHER" id="PTHR33908">
    <property type="entry name" value="MANNOSYLTRANSFERASE YKCB-RELATED"/>
    <property type="match status" value="1"/>
</dbReference>
<evidence type="ECO:0000256" key="9">
    <source>
        <dbReference type="SAM" id="Phobius"/>
    </source>
</evidence>
<proteinExistence type="predicted"/>
<evidence type="ECO:0000256" key="5">
    <source>
        <dbReference type="ARBA" id="ARBA00022692"/>
    </source>
</evidence>
<dbReference type="GO" id="GO:0009103">
    <property type="term" value="P:lipopolysaccharide biosynthetic process"/>
    <property type="evidence" value="ECO:0007669"/>
    <property type="project" value="UniProtKB-ARBA"/>
</dbReference>
<feature type="region of interest" description="Disordered" evidence="8">
    <location>
        <begin position="1"/>
        <end position="23"/>
    </location>
</feature>
<dbReference type="RefSeq" id="WP_071327126.1">
    <property type="nucleotide sequence ID" value="NZ_JZDQ02000021.1"/>
</dbReference>
<evidence type="ECO:0000259" key="11">
    <source>
        <dbReference type="Pfam" id="PF24878"/>
    </source>
</evidence>
<evidence type="ECO:0000256" key="3">
    <source>
        <dbReference type="ARBA" id="ARBA00022676"/>
    </source>
</evidence>
<keyword evidence="3" id="KW-0328">Glycosyltransferase</keyword>
<feature type="transmembrane region" description="Helical" evidence="9">
    <location>
        <begin position="311"/>
        <end position="330"/>
    </location>
</feature>
<keyword evidence="4 12" id="KW-0808">Transferase</keyword>
<feature type="region of interest" description="Disordered" evidence="8">
    <location>
        <begin position="652"/>
        <end position="678"/>
    </location>
</feature>
<gene>
    <name evidence="12" type="ORF">UG56_015945</name>
</gene>
<feature type="region of interest" description="Disordered" evidence="8">
    <location>
        <begin position="491"/>
        <end position="550"/>
    </location>
</feature>
<feature type="transmembrane region" description="Helical" evidence="9">
    <location>
        <begin position="454"/>
        <end position="475"/>
    </location>
</feature>
<feature type="transmembrane region" description="Helical" evidence="9">
    <location>
        <begin position="342"/>
        <end position="361"/>
    </location>
</feature>
<keyword evidence="6 9" id="KW-1133">Transmembrane helix</keyword>
<feature type="transmembrane region" description="Helical" evidence="9">
    <location>
        <begin position="231"/>
        <end position="252"/>
    </location>
</feature>
<feature type="transmembrane region" description="Helical" evidence="9">
    <location>
        <begin position="367"/>
        <end position="387"/>
    </location>
</feature>
<comment type="subcellular location">
    <subcellularLocation>
        <location evidence="1">Cell membrane</location>
        <topology evidence="1">Multi-pass membrane protein</topology>
    </subcellularLocation>
</comment>
<keyword evidence="2" id="KW-1003">Cell membrane</keyword>
<protein>
    <submittedName>
        <fullName evidence="12">Glycosyl transferase</fullName>
    </submittedName>
</protein>
<evidence type="ECO:0000313" key="13">
    <source>
        <dbReference type="Proteomes" id="UP000033772"/>
    </source>
</evidence>
<dbReference type="Pfam" id="PF13231">
    <property type="entry name" value="PMT_2"/>
    <property type="match status" value="1"/>
</dbReference>
<dbReference type="OrthoDB" id="5241882at2"/>
<comment type="caution">
    <text evidence="12">The sequence shown here is derived from an EMBL/GenBank/DDBJ whole genome shotgun (WGS) entry which is preliminary data.</text>
</comment>
<dbReference type="Proteomes" id="UP000033772">
    <property type="component" value="Unassembled WGS sequence"/>
</dbReference>
<name>A0A1J4N5J8_9ACTN</name>
<accession>A0A1J4N5J8</accession>
<feature type="compositionally biased region" description="Gly residues" evidence="8">
    <location>
        <begin position="524"/>
        <end position="550"/>
    </location>
</feature>
<evidence type="ECO:0000259" key="10">
    <source>
        <dbReference type="Pfam" id="PF13231"/>
    </source>
</evidence>
<feature type="transmembrane region" description="Helical" evidence="9">
    <location>
        <begin position="394"/>
        <end position="413"/>
    </location>
</feature>
<evidence type="ECO:0000313" key="12">
    <source>
        <dbReference type="EMBL" id="OIJ25864.1"/>
    </source>
</evidence>
<sequence>MTATLDPAASSAPEDAGAATLRRPWRPTPERASLLLLLGLTALGYLWTLSESGYANQFYAAAAQAGGESWKAWFFGSLDIGNAITVDKPPASLWVMGLSVRLFGLSSWSILAPQALMGVATVGLTFGIVKKVAPWPAAIAAGALTALTPAAALMFRFDNPDALLVLLLVGAGFSTIRAIETGKARWLVLAGVLLGFGFLTKMLQAFLIVPAIAAVYLIAGPGSFLKRVLHGVYCFGAMLLAAGWWIAIFELVPESWRPYMDGSQNNSVLELAFGYNGIGRINGGDYGGLGNAGFGSAAGILRLFQGVSGGMITWLLPAALILLVAALVWLRKAPRTDLTRATLLLTGGSMLVTGLVFSFMGGIYHDYYVVALAPWIAATAVVGATVLWRHRAGIAARIVLAVTLLASAVWAWVLLGQSDQQPYATLRWVVLALGLGAAAGLAVVARLERFGRGVAVAVLAAAAVSVGIGPAAYAIQTIGTPHTGSIVTAGPYSGGGPGGLGGPGGPVRMQGGPGGQAMPAMPGGQNGGPAGGPNGGQDGGQDGGQGPELFRLGGGGGMFGGDEISDELAEMLRTNAGRYRWAAATTSSTSAASYQLGSGESVMSIGGFNGTAPSITLKQFQEYVADGEIHYYIAGGGPGGMGSFELPAGMELPGNAQLPAGGQAGPGGDRESSVSTEISSWVEENFTSTDVDGTTVYDLTQPKADS</sequence>
<dbReference type="GO" id="GO:0005886">
    <property type="term" value="C:plasma membrane"/>
    <property type="evidence" value="ECO:0007669"/>
    <property type="project" value="UniProtKB-SubCell"/>
</dbReference>
<feature type="transmembrane region" description="Helical" evidence="9">
    <location>
        <begin position="162"/>
        <end position="180"/>
    </location>
</feature>
<feature type="transmembrane region" description="Helical" evidence="9">
    <location>
        <begin position="102"/>
        <end position="129"/>
    </location>
</feature>
<feature type="compositionally biased region" description="Gly residues" evidence="8">
    <location>
        <begin position="492"/>
        <end position="515"/>
    </location>
</feature>
<evidence type="ECO:0000256" key="7">
    <source>
        <dbReference type="ARBA" id="ARBA00023136"/>
    </source>
</evidence>
<dbReference type="Pfam" id="PF24878">
    <property type="entry name" value="YkcB_C"/>
    <property type="match status" value="1"/>
</dbReference>
<feature type="domain" description="Glycosyltransferase RgtA/B/C/D-like" evidence="10">
    <location>
        <begin position="87"/>
        <end position="242"/>
    </location>
</feature>
<evidence type="ECO:0000256" key="8">
    <source>
        <dbReference type="SAM" id="MobiDB-lite"/>
    </source>
</evidence>
<evidence type="ECO:0000256" key="2">
    <source>
        <dbReference type="ARBA" id="ARBA00022475"/>
    </source>
</evidence>
<dbReference type="GO" id="GO:0010041">
    <property type="term" value="P:response to iron(III) ion"/>
    <property type="evidence" value="ECO:0007669"/>
    <property type="project" value="TreeGrafter"/>
</dbReference>
<evidence type="ECO:0000256" key="4">
    <source>
        <dbReference type="ARBA" id="ARBA00022679"/>
    </source>
</evidence>
<keyword evidence="13" id="KW-1185">Reference proteome</keyword>
<feature type="transmembrane region" description="Helical" evidence="9">
    <location>
        <begin position="186"/>
        <end position="219"/>
    </location>
</feature>
<keyword evidence="7 9" id="KW-0472">Membrane</keyword>
<feature type="domain" description="Putative mannosyltransferase YkcA/B-like C-terminal" evidence="11">
    <location>
        <begin position="568"/>
        <end position="640"/>
    </location>
</feature>
<dbReference type="GO" id="GO:0016763">
    <property type="term" value="F:pentosyltransferase activity"/>
    <property type="evidence" value="ECO:0007669"/>
    <property type="project" value="TreeGrafter"/>
</dbReference>
<feature type="transmembrane region" description="Helical" evidence="9">
    <location>
        <begin position="425"/>
        <end position="447"/>
    </location>
</feature>
<dbReference type="InterPro" id="IPR038731">
    <property type="entry name" value="RgtA/B/C-like"/>
</dbReference>
<feature type="transmembrane region" description="Helical" evidence="9">
    <location>
        <begin position="135"/>
        <end position="155"/>
    </location>
</feature>
<dbReference type="STRING" id="1844.UG56_015945"/>
<dbReference type="InterPro" id="IPR056785">
    <property type="entry name" value="YkcA/B-like_C"/>
</dbReference>
<organism evidence="12 13">
    <name type="scientific">Nocardioides luteus</name>
    <dbReference type="NCBI Taxonomy" id="1844"/>
    <lineage>
        <taxon>Bacteria</taxon>
        <taxon>Bacillati</taxon>
        <taxon>Actinomycetota</taxon>
        <taxon>Actinomycetes</taxon>
        <taxon>Propionibacteriales</taxon>
        <taxon>Nocardioidaceae</taxon>
        <taxon>Nocardioides</taxon>
    </lineage>
</organism>